<dbReference type="InterPro" id="IPR041614">
    <property type="entry name" value="DprA_WH"/>
</dbReference>
<evidence type="ECO:0000313" key="6">
    <source>
        <dbReference type="Proteomes" id="UP000272193"/>
    </source>
</evidence>
<reference evidence="5 6" key="1">
    <citation type="submission" date="2018-11" db="EMBL/GenBank/DDBJ databases">
        <title>Genomic Encyclopedia of Type Strains, Phase IV (KMG-IV): sequencing the most valuable type-strain genomes for metagenomic binning, comparative biology and taxonomic classification.</title>
        <authorList>
            <person name="Goeker M."/>
        </authorList>
    </citation>
    <scope>NUCLEOTIDE SEQUENCE [LARGE SCALE GENOMIC DNA]</scope>
    <source>
        <strain evidence="5 6">DSM 101684</strain>
    </source>
</reference>
<evidence type="ECO:0000313" key="5">
    <source>
        <dbReference type="EMBL" id="RPE62984.1"/>
    </source>
</evidence>
<gene>
    <name evidence="5" type="ORF">EDC62_2446</name>
</gene>
<name>A0A3N4UQL9_9BURK</name>
<dbReference type="InterPro" id="IPR036388">
    <property type="entry name" value="WH-like_DNA-bd_sf"/>
</dbReference>
<evidence type="ECO:0000256" key="1">
    <source>
        <dbReference type="ARBA" id="ARBA00006525"/>
    </source>
</evidence>
<dbReference type="Pfam" id="PF02481">
    <property type="entry name" value="DNA_processg_A"/>
    <property type="match status" value="1"/>
</dbReference>
<feature type="domain" description="DprA winged helix" evidence="4">
    <location>
        <begin position="346"/>
        <end position="404"/>
    </location>
</feature>
<sequence length="412" mass="42593">MERDELAAWLRLTTTPGIGGVTARRLLAAFGLPQAVFEQPSSTLRQVVTPAQAWALLTPPPGLDDRIQVTWNWLQETPGGSDATADAPAAPMQRAVIALGDAAYPRALLELEDPPLLLYALGRIATAPGAAFPATRRSHGAGSSLTHLGEQAIAIVGSRNPTAQGAENARQFSRSLAQSGWTVVSGLALGIDAAAHEGALAGAPAPLELATVAVVGTGLDRVYPRQHLELARRIAHRGLLLSEYPLGTPPSPANFPRRNRLIAALSRGTLVVEAALRSGSLITARLAAEQGREVFAVPGSIHSSLSRGCHALIRQGAKLVESAQDILEELGPGSDSQPQSGAAAADASTPPAASPSGSAILDALGYDPIGLDALLARTGMDAATLQGQLLELELDGAVARLPGGLFQRLARA</sequence>
<evidence type="ECO:0000259" key="3">
    <source>
        <dbReference type="Pfam" id="PF02481"/>
    </source>
</evidence>
<evidence type="ECO:0000256" key="2">
    <source>
        <dbReference type="SAM" id="MobiDB-lite"/>
    </source>
</evidence>
<keyword evidence="6" id="KW-1185">Reference proteome</keyword>
<organism evidence="5 6">
    <name type="scientific">Tibeticola sediminis</name>
    <dbReference type="NCBI Taxonomy" id="1917811"/>
    <lineage>
        <taxon>Bacteria</taxon>
        <taxon>Pseudomonadati</taxon>
        <taxon>Pseudomonadota</taxon>
        <taxon>Betaproteobacteria</taxon>
        <taxon>Burkholderiales</taxon>
        <taxon>Comamonadaceae</taxon>
        <taxon>Tibeticola</taxon>
    </lineage>
</organism>
<comment type="caution">
    <text evidence="5">The sequence shown here is derived from an EMBL/GenBank/DDBJ whole genome shotgun (WGS) entry which is preliminary data.</text>
</comment>
<comment type="similarity">
    <text evidence="1">Belongs to the DprA/Smf family.</text>
</comment>
<dbReference type="Proteomes" id="UP000272193">
    <property type="component" value="Unassembled WGS sequence"/>
</dbReference>
<dbReference type="InterPro" id="IPR003488">
    <property type="entry name" value="DprA"/>
</dbReference>
<dbReference type="AlphaFoldDB" id="A0A3N4UQL9"/>
<dbReference type="SUPFAM" id="SSF47781">
    <property type="entry name" value="RuvA domain 2-like"/>
    <property type="match status" value="1"/>
</dbReference>
<protein>
    <submittedName>
        <fullName evidence="5">DNA protecting protein DprA</fullName>
    </submittedName>
</protein>
<dbReference type="InterPro" id="IPR010994">
    <property type="entry name" value="RuvA_2-like"/>
</dbReference>
<evidence type="ECO:0000259" key="4">
    <source>
        <dbReference type="Pfam" id="PF17782"/>
    </source>
</evidence>
<proteinExistence type="inferred from homology"/>
<accession>A0A3N4UQL9</accession>
<feature type="region of interest" description="Disordered" evidence="2">
    <location>
        <begin position="329"/>
        <end position="354"/>
    </location>
</feature>
<dbReference type="NCBIfam" id="TIGR00732">
    <property type="entry name" value="dprA"/>
    <property type="match status" value="1"/>
</dbReference>
<feature type="domain" description="Smf/DprA SLOG" evidence="3">
    <location>
        <begin position="147"/>
        <end position="330"/>
    </location>
</feature>
<dbReference type="Gene3D" id="3.40.50.450">
    <property type="match status" value="1"/>
</dbReference>
<dbReference type="EMBL" id="RKQL01000007">
    <property type="protein sequence ID" value="RPE62984.1"/>
    <property type="molecule type" value="Genomic_DNA"/>
</dbReference>
<dbReference type="Gene3D" id="1.10.10.10">
    <property type="entry name" value="Winged helix-like DNA-binding domain superfamily/Winged helix DNA-binding domain"/>
    <property type="match status" value="1"/>
</dbReference>
<dbReference type="InterPro" id="IPR057666">
    <property type="entry name" value="DrpA_SLOG"/>
</dbReference>
<dbReference type="PANTHER" id="PTHR43022:SF1">
    <property type="entry name" value="PROTEIN SMF"/>
    <property type="match status" value="1"/>
</dbReference>
<dbReference type="PANTHER" id="PTHR43022">
    <property type="entry name" value="PROTEIN SMF"/>
    <property type="match status" value="1"/>
</dbReference>
<dbReference type="OrthoDB" id="9785707at2"/>
<dbReference type="Pfam" id="PF17782">
    <property type="entry name" value="WHD_DprA"/>
    <property type="match status" value="1"/>
</dbReference>
<dbReference type="SUPFAM" id="SSF102405">
    <property type="entry name" value="MCP/YpsA-like"/>
    <property type="match status" value="1"/>
</dbReference>
<dbReference type="GO" id="GO:0009294">
    <property type="term" value="P:DNA-mediated transformation"/>
    <property type="evidence" value="ECO:0007669"/>
    <property type="project" value="InterPro"/>
</dbReference>
<feature type="compositionally biased region" description="Low complexity" evidence="2">
    <location>
        <begin position="334"/>
        <end position="354"/>
    </location>
</feature>
<dbReference type="RefSeq" id="WP_124224091.1">
    <property type="nucleotide sequence ID" value="NZ_RKQL01000007.1"/>
</dbReference>